<dbReference type="PATRIC" id="fig|620833.3.peg.679"/>
<dbReference type="RefSeq" id="WP_005966355.1">
    <property type="nucleotide sequence ID" value="NZ_JH815351.1"/>
</dbReference>
<evidence type="ECO:0000313" key="3">
    <source>
        <dbReference type="Proteomes" id="UP000005809"/>
    </source>
</evidence>
<dbReference type="HOGENOM" id="CLU_572069_0_0_0"/>
<keyword evidence="1" id="KW-0175">Coiled coil</keyword>
<name>K1GXL1_9FUSO</name>
<comment type="caution">
    <text evidence="2">The sequence shown here is derived from an EMBL/GenBank/DDBJ whole genome shotgun (WGS) entry which is preliminary data.</text>
</comment>
<evidence type="ECO:0000256" key="1">
    <source>
        <dbReference type="SAM" id="Coils"/>
    </source>
</evidence>
<organism evidence="2 3">
    <name type="scientific">Fusobacterium periodonticum D10</name>
    <dbReference type="NCBI Taxonomy" id="620833"/>
    <lineage>
        <taxon>Bacteria</taxon>
        <taxon>Fusobacteriati</taxon>
        <taxon>Fusobacteriota</taxon>
        <taxon>Fusobacteriia</taxon>
        <taxon>Fusobacteriales</taxon>
        <taxon>Fusobacteriaceae</taxon>
        <taxon>Fusobacterium</taxon>
    </lineage>
</organism>
<dbReference type="Proteomes" id="UP000005809">
    <property type="component" value="Unassembled WGS sequence"/>
</dbReference>
<feature type="coiled-coil region" evidence="1">
    <location>
        <begin position="38"/>
        <end position="89"/>
    </location>
</feature>
<dbReference type="EMBL" id="ACIF01000103">
    <property type="protein sequence ID" value="EKA94152.1"/>
    <property type="molecule type" value="Genomic_DNA"/>
</dbReference>
<evidence type="ECO:0000313" key="2">
    <source>
        <dbReference type="EMBL" id="EKA94152.1"/>
    </source>
</evidence>
<dbReference type="AlphaFoldDB" id="K1GXL1"/>
<reference evidence="2 3" key="1">
    <citation type="submission" date="2012-05" db="EMBL/GenBank/DDBJ databases">
        <title>The Genome Sequence of Fusobacterium periodontium Oral Taxon 201 Strain D10.</title>
        <authorList>
            <consortium name="The Broad Institute Genome Sequencing Platform"/>
            <consortium name="The Broad Institute Genome Sequencing Center for Infectious Disease"/>
            <person name="Earl A."/>
            <person name="Ward D."/>
            <person name="Feldgarden M."/>
            <person name="Gevers D."/>
            <person name="Strauss J."/>
            <person name="Sibley C."/>
            <person name="White A."/>
            <person name="Ambrose C.E."/>
            <person name="Allen-Vercoe E."/>
            <person name="Walker B."/>
            <person name="Young S.K."/>
            <person name="Zeng Q."/>
            <person name="Gargeya S."/>
            <person name="Fitzgerald M."/>
            <person name="Haas B."/>
            <person name="Abouelleil A."/>
            <person name="Alvarado L."/>
            <person name="Arachchi H.M."/>
            <person name="Berlin A.M."/>
            <person name="Chapman S.B."/>
            <person name="Goldberg J."/>
            <person name="Griggs A."/>
            <person name="Gujja S."/>
            <person name="Hansen M."/>
            <person name="Howarth C."/>
            <person name="Imamovic A."/>
            <person name="Larimer J."/>
            <person name="McCowan C."/>
            <person name="Montmayeur A."/>
            <person name="Murphy C."/>
            <person name="Neiman D."/>
            <person name="Pearson M."/>
            <person name="Priest M."/>
            <person name="Roberts A."/>
            <person name="Saif S."/>
            <person name="Shea T."/>
            <person name="Sisk P."/>
            <person name="Sykes S."/>
            <person name="Wortman J."/>
            <person name="Nusbaum C."/>
            <person name="Birren B."/>
        </authorList>
    </citation>
    <scope>NUCLEOTIDE SEQUENCE [LARGE SCALE GENOMIC DNA]</scope>
    <source>
        <strain evidence="2 3">D10</strain>
    </source>
</reference>
<protein>
    <submittedName>
        <fullName evidence="2">Uncharacterized protein</fullName>
    </submittedName>
</protein>
<gene>
    <name evidence="2" type="ORF">FPOG_00716</name>
</gene>
<accession>K1GXL1</accession>
<proteinExistence type="predicted"/>
<sequence length="480" mass="55808">MSGRKSSEVSGLLSLGKKSKDEINRNLNNTFNQNIEKNKELFSSLEDIEREIKDISLQIDTQIKDEVSINELNVVLNRLKAEKEKILNTKLDDFSEELKKKKLIEDEFLSLERITTELERKIANKWDYCDEEYSEANSVVKRYDEGKKQLNLLLSKILNKMQKNNEIFLNTKITYQNIKKIKEEFALKTKNIINANNMALIQDMFKNIDENIAKKFMSNEFTDLQKEYKTLNQDNIESKFSVFKQKLEVFSQELLEKYNTYILKKGKAEKILEDLENLRDNFSLSNIESYIKNKEDFMDMYTFAETYKVNGVSREKFEESLKKIKTLICKEDFDLAYSLTEQTIETLLSEQTNLNKEYERIIKQVEYSKKVAETGRDLGYNVKISTSEDGIQDGINIKLTMGDEIIEFEPRVDNNGNFSLDIDHTESVSGTCGNTMESMKNTLQANGIFIADILKSGSSVIYKDRKSISKSVDKKERARK</sequence>